<dbReference type="EMBL" id="JAQKEI010000002">
    <property type="protein sequence ID" value="MDB0850220.1"/>
    <property type="molecule type" value="Genomic_DNA"/>
</dbReference>
<dbReference type="RefSeq" id="WP_074783201.1">
    <property type="nucleotide sequence ID" value="NZ_CAXSNX010000007.1"/>
</dbReference>
<organism evidence="15 17">
    <name type="scientific">Phocaeicola vulgatus</name>
    <name type="common">Bacteroides vulgatus</name>
    <dbReference type="NCBI Taxonomy" id="821"/>
    <lineage>
        <taxon>Bacteria</taxon>
        <taxon>Pseudomonadati</taxon>
        <taxon>Bacteroidota</taxon>
        <taxon>Bacteroidia</taxon>
        <taxon>Bacteroidales</taxon>
        <taxon>Bacteroidaceae</taxon>
        <taxon>Phocaeicola</taxon>
    </lineage>
</organism>
<feature type="transmembrane region" description="Helical" evidence="6">
    <location>
        <begin position="312"/>
        <end position="334"/>
    </location>
</feature>
<sequence>MNDDNRRIAKNTIYLYSRMIVMMLVTLYTSRIILEKLGVDDYGIYQAVGGIVGFLSFINGVLSTGTSRFLTFELGTGNMEKLKRTFSTLLTSHIILALFIVFLAETGGTWFIYNKMVIPPDRMSAAVYAFHLSIFAAFLSLTQVPYSAIIIAREKMNIYAYTSVFEVVAKLGICYLIGVGDFDRLMVYATMIFIVQMSLLLFYRFYCSRKFAEAKYQISLDKRILKPILSFSSWSMVAGISSTLSSQGILILLNMFFLPAVVSARAISLQVNNAAYQLVTNFRTAVNPQIVKLYAINDYQGSKKLLLQSTKYSYYLMLFMSLPMYFLADPLLYIWLGDNVPEYTTIFLQIAIVQSLFQVFDVSFYTALYAKGQLKENALISPMLNLLAFPVVYLLFENGFSPVALSWAYLIVYVLAGLLIKPLLIVKIVDYKWNEILSVFIRCFWVTVSAAIPSFFMNKLLDSSTVKGFVSELLLLVVIVVISIYTVGLDEIMRKKIQNFIWSKVKLC</sequence>
<dbReference type="EMBL" id="JABDSH010000059">
    <property type="protein sequence ID" value="NMW35540.1"/>
    <property type="molecule type" value="Genomic_DNA"/>
</dbReference>
<dbReference type="Proteomes" id="UP001210999">
    <property type="component" value="Unassembled WGS sequence"/>
</dbReference>
<evidence type="ECO:0000313" key="24">
    <source>
        <dbReference type="Proteomes" id="UP000555193"/>
    </source>
</evidence>
<evidence type="ECO:0000313" key="20">
    <source>
        <dbReference type="Proteomes" id="UP000437431"/>
    </source>
</evidence>
<feature type="transmembrane region" description="Helical" evidence="6">
    <location>
        <begin position="12"/>
        <end position="30"/>
    </location>
</feature>
<evidence type="ECO:0000313" key="14">
    <source>
        <dbReference type="EMBL" id="RGT93738.1"/>
    </source>
</evidence>
<evidence type="ECO:0000313" key="15">
    <source>
        <dbReference type="EMBL" id="RHD82345.1"/>
    </source>
</evidence>
<evidence type="ECO:0000256" key="3">
    <source>
        <dbReference type="ARBA" id="ARBA00022692"/>
    </source>
</evidence>
<feature type="transmembrane region" description="Helical" evidence="6">
    <location>
        <begin position="436"/>
        <end position="456"/>
    </location>
</feature>
<feature type="transmembrane region" description="Helical" evidence="6">
    <location>
        <begin position="185"/>
        <end position="203"/>
    </location>
</feature>
<dbReference type="EMBL" id="WDAL01000009">
    <property type="protein sequence ID" value="KAB6637932.1"/>
    <property type="molecule type" value="Genomic_DNA"/>
</dbReference>
<evidence type="ECO:0000256" key="4">
    <source>
        <dbReference type="ARBA" id="ARBA00022989"/>
    </source>
</evidence>
<reference evidence="11" key="7">
    <citation type="submission" date="2023-01" db="EMBL/GenBank/DDBJ databases">
        <title>Human gut microbiome strain richness.</title>
        <authorList>
            <person name="Chen-Liaw A."/>
        </authorList>
    </citation>
    <scope>NUCLEOTIDE SEQUENCE</scope>
    <source>
        <strain evidence="11">H9_m1001271B151109d0_201107</strain>
    </source>
</reference>
<feature type="transmembrane region" description="Helical" evidence="6">
    <location>
        <begin position="402"/>
        <end position="424"/>
    </location>
</feature>
<dbReference type="EMBL" id="QSJM01000013">
    <property type="protein sequence ID" value="RHD82345.1"/>
    <property type="molecule type" value="Genomic_DNA"/>
</dbReference>
<evidence type="ECO:0000256" key="1">
    <source>
        <dbReference type="ARBA" id="ARBA00004651"/>
    </source>
</evidence>
<evidence type="ECO:0000313" key="7">
    <source>
        <dbReference type="EMBL" id="KAB3859331.1"/>
    </source>
</evidence>
<dbReference type="PANTHER" id="PTHR30250:SF26">
    <property type="entry name" value="PSMA PROTEIN"/>
    <property type="match status" value="1"/>
</dbReference>
<evidence type="ECO:0000313" key="23">
    <source>
        <dbReference type="Proteomes" id="UP000470332"/>
    </source>
</evidence>
<accession>A0A1H7GBE2</accession>
<evidence type="ECO:0000313" key="21">
    <source>
        <dbReference type="Proteomes" id="UP000460950"/>
    </source>
</evidence>
<dbReference type="Pfam" id="PF01554">
    <property type="entry name" value="MatE"/>
    <property type="match status" value="1"/>
</dbReference>
<dbReference type="Proteomes" id="UP000460950">
    <property type="component" value="Unassembled WGS sequence"/>
</dbReference>
<evidence type="ECO:0000256" key="6">
    <source>
        <dbReference type="SAM" id="Phobius"/>
    </source>
</evidence>
<evidence type="ECO:0000313" key="8">
    <source>
        <dbReference type="EMBL" id="KAB6563426.1"/>
    </source>
</evidence>
<evidence type="ECO:0000313" key="10">
    <source>
        <dbReference type="EMBL" id="MBU9140389.1"/>
    </source>
</evidence>
<proteinExistence type="predicted"/>
<dbReference type="EMBL" id="WCXA01000031">
    <property type="protein sequence ID" value="KAB3859331.1"/>
    <property type="molecule type" value="Genomic_DNA"/>
</dbReference>
<reference evidence="16 19" key="2">
    <citation type="journal article" date="2019" name="Nat. Commun.">
        <title>Gram positive-like bacteriocins with broad spectrum anti-Bacteroidales activity encoded on mobile elements of the human gut microbiota.</title>
        <authorList>
            <person name="Bechon N."/>
            <person name="Coyne M.J.Jr."/>
            <person name="Laclare-Mceneany V."/>
            <person name="Chatzidaki-Livanis M."/>
            <person name="Ghigo J.-M."/>
            <person name="Comstock L.E."/>
        </authorList>
    </citation>
    <scope>NUCLEOTIDE SEQUENCE [LARGE SCALE GENOMIC DNA]</scope>
    <source>
        <strain evidence="16 19">CL01T12C17</strain>
    </source>
</reference>
<dbReference type="Proteomes" id="UP000283833">
    <property type="component" value="Unassembled WGS sequence"/>
</dbReference>
<evidence type="ECO:0000256" key="5">
    <source>
        <dbReference type="ARBA" id="ARBA00023136"/>
    </source>
</evidence>
<comment type="caution">
    <text evidence="15">The sequence shown here is derived from an EMBL/GenBank/DDBJ whole genome shotgun (WGS) entry which is preliminary data.</text>
</comment>
<dbReference type="Proteomes" id="UP000408523">
    <property type="component" value="Unassembled WGS sequence"/>
</dbReference>
<dbReference type="Proteomes" id="UP000283429">
    <property type="component" value="Unassembled WGS sequence"/>
</dbReference>
<feature type="transmembrane region" description="Helical" evidence="6">
    <location>
        <begin position="125"/>
        <end position="146"/>
    </location>
</feature>
<evidence type="ECO:0000313" key="22">
    <source>
        <dbReference type="Proteomes" id="UP000462015"/>
    </source>
</evidence>
<dbReference type="Proteomes" id="UP000470332">
    <property type="component" value="Unassembled WGS sequence"/>
</dbReference>
<dbReference type="AlphaFoldDB" id="A0A1H7GBE2"/>
<reference evidence="20 22" key="3">
    <citation type="journal article" date="2019" name="Nat. Med.">
        <title>A library of human gut bacterial isolates paired with longitudinal multiomics data enables mechanistic microbiome research.</title>
        <authorList>
            <person name="Poyet M."/>
            <person name="Groussin M."/>
            <person name="Gibbons S.M."/>
            <person name="Avila-Pacheco J."/>
            <person name="Jiang X."/>
            <person name="Kearney S.M."/>
            <person name="Perrotta A.R."/>
            <person name="Berdy B."/>
            <person name="Zhao S."/>
            <person name="Lieberman T.D."/>
            <person name="Swanson P.K."/>
            <person name="Smith M."/>
            <person name="Roesemann S."/>
            <person name="Alexander J.E."/>
            <person name="Rich S.A."/>
            <person name="Livny J."/>
            <person name="Vlamakis H."/>
            <person name="Clish C."/>
            <person name="Bullock K."/>
            <person name="Deik A."/>
            <person name="Scott J."/>
            <person name="Pierce K.A."/>
            <person name="Xavier R.J."/>
            <person name="Alm E.J."/>
        </authorList>
    </citation>
    <scope>NUCLEOTIDE SEQUENCE [LARGE SCALE GENOMIC DNA]</scope>
    <source>
        <strain evidence="8 20">BIOML-A111</strain>
        <strain evidence="7 23">BIOML-A9</strain>
        <strain evidence="9 22">BIOML-A98</strain>
    </source>
</reference>
<evidence type="ECO:0000313" key="11">
    <source>
        <dbReference type="EMBL" id="MDB0850220.1"/>
    </source>
</evidence>
<dbReference type="InterPro" id="IPR002528">
    <property type="entry name" value="MATE_fam"/>
</dbReference>
<dbReference type="GO" id="GO:0005886">
    <property type="term" value="C:plasma membrane"/>
    <property type="evidence" value="ECO:0007669"/>
    <property type="project" value="UniProtKB-SubCell"/>
</dbReference>
<dbReference type="EMBL" id="QRXI01000011">
    <property type="protein sequence ID" value="RGT93738.1"/>
    <property type="molecule type" value="Genomic_DNA"/>
</dbReference>
<evidence type="ECO:0000313" key="16">
    <source>
        <dbReference type="EMBL" id="TSE50233.1"/>
    </source>
</evidence>
<evidence type="ECO:0000313" key="13">
    <source>
        <dbReference type="EMBL" id="NMW35540.1"/>
    </source>
</evidence>
<feature type="transmembrane region" description="Helical" evidence="6">
    <location>
        <begin position="468"/>
        <end position="488"/>
    </location>
</feature>
<keyword evidence="5 6" id="KW-0472">Membrane</keyword>
<name>A0A1H7GBE2_PHOVU</name>
<comment type="subcellular location">
    <subcellularLocation>
        <location evidence="1">Cell membrane</location>
        <topology evidence="1">Multi-pass membrane protein</topology>
    </subcellularLocation>
</comment>
<dbReference type="EMBL" id="RWHZ01000003">
    <property type="protein sequence ID" value="TSE50233.1"/>
    <property type="molecule type" value="Genomic_DNA"/>
</dbReference>
<evidence type="ECO:0000313" key="12">
    <source>
        <dbReference type="EMBL" id="MSS48101.1"/>
    </source>
</evidence>
<gene>
    <name evidence="15" type="ORF">DW783_05970</name>
    <name evidence="14" type="ORF">DWX04_10225</name>
    <name evidence="16" type="ORF">EH214_00520</name>
    <name evidence="12" type="ORF">FYJ30_07180</name>
    <name evidence="7" type="ORF">GAS37_14770</name>
    <name evidence="9" type="ORF">GAY12_06080</name>
    <name evidence="8" type="ORF">GAY79_02500</name>
    <name evidence="13" type="ORF">HKQ54_05115</name>
    <name evidence="10" type="ORF">KTG10_16920</name>
    <name evidence="11" type="ORF">PL594_01645</name>
</gene>
<dbReference type="EMBL" id="WDAY01000003">
    <property type="protein sequence ID" value="KAB6563426.1"/>
    <property type="molecule type" value="Genomic_DNA"/>
</dbReference>
<dbReference type="EMBL" id="JAHPYS010000042">
    <property type="protein sequence ID" value="MBU9140389.1"/>
    <property type="molecule type" value="Genomic_DNA"/>
</dbReference>
<dbReference type="Proteomes" id="UP000462015">
    <property type="component" value="Unassembled WGS sequence"/>
</dbReference>
<dbReference type="Proteomes" id="UP000437431">
    <property type="component" value="Unassembled WGS sequence"/>
</dbReference>
<reference evidence="12 21" key="4">
    <citation type="submission" date="2019-09" db="EMBL/GenBank/DDBJ databases">
        <title>In-depth cultivation of the pig gut microbiome towards novel bacterial diversity and tailored functional studies.</title>
        <authorList>
            <person name="Wylensek D."/>
            <person name="Hitch T.C.A."/>
            <person name="Clavel T."/>
        </authorList>
    </citation>
    <scope>NUCLEOTIDE SEQUENCE [LARGE SCALE GENOMIC DNA]</scope>
    <source>
        <strain evidence="12 21">WCA-389-WT-3C</strain>
    </source>
</reference>
<keyword evidence="2" id="KW-1003">Cell membrane</keyword>
<dbReference type="InterPro" id="IPR050833">
    <property type="entry name" value="Poly_Biosynth_Transport"/>
</dbReference>
<feature type="transmembrane region" description="Helical" evidence="6">
    <location>
        <begin position="346"/>
        <end position="370"/>
    </location>
</feature>
<feature type="transmembrane region" description="Helical" evidence="6">
    <location>
        <begin position="158"/>
        <end position="179"/>
    </location>
</feature>
<feature type="transmembrane region" description="Helical" evidence="6">
    <location>
        <begin position="89"/>
        <end position="113"/>
    </location>
</feature>
<feature type="transmembrane region" description="Helical" evidence="6">
    <location>
        <begin position="377"/>
        <end position="396"/>
    </location>
</feature>
<reference evidence="13 24" key="5">
    <citation type="submission" date="2020-04" db="EMBL/GenBank/DDBJ databases">
        <title>A novel gut-associated lysogenic phage, Bacteroides phage BV01, alters the host transcriptome and bile acid metabolism in Bacteroides vulgatus.</title>
        <authorList>
            <person name="Campbell D.E."/>
            <person name="Ly L."/>
            <person name="Ridlon J.M."/>
            <person name="Hsiao A."/>
            <person name="Degnan P.H."/>
        </authorList>
    </citation>
    <scope>NUCLEOTIDE SEQUENCE [LARGE SCALE GENOMIC DNA]</scope>
    <source>
        <strain evidence="13 24">VPI-4506</strain>
    </source>
</reference>
<dbReference type="EMBL" id="VULU01000010">
    <property type="protein sequence ID" value="MSS48101.1"/>
    <property type="molecule type" value="Genomic_DNA"/>
</dbReference>
<keyword evidence="4 6" id="KW-1133">Transmembrane helix</keyword>
<evidence type="ECO:0000313" key="19">
    <source>
        <dbReference type="Proteomes" id="UP000408523"/>
    </source>
</evidence>
<dbReference type="Proteomes" id="UP000736888">
    <property type="component" value="Unassembled WGS sequence"/>
</dbReference>
<evidence type="ECO:0000313" key="18">
    <source>
        <dbReference type="Proteomes" id="UP000283833"/>
    </source>
</evidence>
<protein>
    <submittedName>
        <fullName evidence="16">MatE-like multi antimicrobial extrusion protein</fullName>
    </submittedName>
    <submittedName>
        <fullName evidence="15">Polysaccharide biosynthesis protein</fullName>
    </submittedName>
</protein>
<evidence type="ECO:0000313" key="17">
    <source>
        <dbReference type="Proteomes" id="UP000283429"/>
    </source>
</evidence>
<dbReference type="Proteomes" id="UP000555193">
    <property type="component" value="Unassembled WGS sequence"/>
</dbReference>
<evidence type="ECO:0000313" key="9">
    <source>
        <dbReference type="EMBL" id="KAB6637932.1"/>
    </source>
</evidence>
<feature type="transmembrane region" description="Helical" evidence="6">
    <location>
        <begin position="42"/>
        <end position="62"/>
    </location>
</feature>
<keyword evidence="3 6" id="KW-0812">Transmembrane</keyword>
<reference evidence="17 18" key="1">
    <citation type="submission" date="2018-08" db="EMBL/GenBank/DDBJ databases">
        <title>A genome reference for cultivated species of the human gut microbiota.</title>
        <authorList>
            <person name="Zou Y."/>
            <person name="Xue W."/>
            <person name="Luo G."/>
        </authorList>
    </citation>
    <scope>NUCLEOTIDE SEQUENCE [LARGE SCALE GENOMIC DNA]</scope>
    <source>
        <strain evidence="14 18">AF18-14</strain>
        <strain evidence="15 17">AM30-40</strain>
    </source>
</reference>
<dbReference type="PANTHER" id="PTHR30250">
    <property type="entry name" value="PST FAMILY PREDICTED COLANIC ACID TRANSPORTER"/>
    <property type="match status" value="1"/>
</dbReference>
<reference evidence="10" key="6">
    <citation type="submission" date="2021-06" db="EMBL/GenBank/DDBJ databases">
        <title>Collection of gut derived symbiotic bacterial strains cultured from healthy donors.</title>
        <authorList>
            <person name="Lin H."/>
            <person name="Littmann E."/>
            <person name="Pamer E.G."/>
        </authorList>
    </citation>
    <scope>NUCLEOTIDE SEQUENCE</scope>
    <source>
        <strain evidence="10">MSK.6.33</strain>
    </source>
</reference>
<evidence type="ECO:0000256" key="2">
    <source>
        <dbReference type="ARBA" id="ARBA00022475"/>
    </source>
</evidence>